<keyword evidence="4 5" id="KW-0119">Carbohydrate metabolism</keyword>
<dbReference type="NCBIfam" id="TIGR00221">
    <property type="entry name" value="nagA"/>
    <property type="match status" value="1"/>
</dbReference>
<dbReference type="NCBIfam" id="NF008371">
    <property type="entry name" value="PRK11170.1"/>
    <property type="match status" value="1"/>
</dbReference>
<dbReference type="InterPro" id="IPR006680">
    <property type="entry name" value="Amidohydro-rel"/>
</dbReference>
<evidence type="ECO:0000256" key="6">
    <source>
        <dbReference type="PIRSR" id="PIRSR038994-1"/>
    </source>
</evidence>
<proteinExistence type="inferred from homology"/>
<dbReference type="InterPro" id="IPR003764">
    <property type="entry name" value="GlcNAc_6-P_deAcase"/>
</dbReference>
<comment type="similarity">
    <text evidence="1 5">Belongs to the metallo-dependent hydrolases superfamily. NagA family.</text>
</comment>
<evidence type="ECO:0000256" key="4">
    <source>
        <dbReference type="ARBA" id="ARBA00023277"/>
    </source>
</evidence>
<feature type="binding site" evidence="8">
    <location>
        <position position="195"/>
    </location>
    <ligand>
        <name>Zn(2+)</name>
        <dbReference type="ChEBI" id="CHEBI:29105"/>
    </ligand>
</feature>
<evidence type="ECO:0000313" key="11">
    <source>
        <dbReference type="Proteomes" id="UP000187148"/>
    </source>
</evidence>
<dbReference type="SUPFAM" id="SSF51556">
    <property type="entry name" value="Metallo-dependent hydrolases"/>
    <property type="match status" value="1"/>
</dbReference>
<evidence type="ECO:0000256" key="1">
    <source>
        <dbReference type="ARBA" id="ARBA00010716"/>
    </source>
</evidence>
<gene>
    <name evidence="10" type="ORF">BWI95_12235</name>
</gene>
<accession>A0A807LHP2</accession>
<dbReference type="EMBL" id="CP019445">
    <property type="protein sequence ID" value="APZ05753.1"/>
    <property type="molecule type" value="Genomic_DNA"/>
</dbReference>
<name>A0A807LHP2_9ENTR</name>
<evidence type="ECO:0000313" key="10">
    <source>
        <dbReference type="EMBL" id="APZ05753.1"/>
    </source>
</evidence>
<dbReference type="SUPFAM" id="SSF51338">
    <property type="entry name" value="Composite domain of metallo-dependent hydrolases"/>
    <property type="match status" value="1"/>
</dbReference>
<dbReference type="RefSeq" id="WP_054804209.1">
    <property type="nucleotide sequence ID" value="NZ_CP019445.1"/>
</dbReference>
<dbReference type="Gene3D" id="2.30.40.10">
    <property type="entry name" value="Urease, subunit C, domain 1"/>
    <property type="match status" value="1"/>
</dbReference>
<keyword evidence="11" id="KW-1185">Reference proteome</keyword>
<feature type="active site" description="Proton donor/acceptor" evidence="6">
    <location>
        <position position="273"/>
    </location>
</feature>
<feature type="domain" description="Amidohydrolase-related" evidence="9">
    <location>
        <begin position="51"/>
        <end position="379"/>
    </location>
</feature>
<dbReference type="GO" id="GO:0046872">
    <property type="term" value="F:metal ion binding"/>
    <property type="evidence" value="ECO:0007669"/>
    <property type="project" value="UniProtKB-KW"/>
</dbReference>
<sequence>MYALTHCRIFTGHEILDDHALVVADGLIERLCPQPELPADIEQRSLNGALLAPGFIDVQLNGCGGVQFNDTAEAVSVETLEIMQRANEKSGCTSYLPTLITTSDDLMKQGVQVMRDYLAKYPNQALGLHLEGPWLNIIKKGTHNPDFVRKPDAALVDFLCQNADVITKITLAPEVAGCDVIRKLADAGIVVSAGHSNATLNEAKAGFRAGITFATHLYNAMPYITGREPGLAGAVLDDTDVYCGVIADGLHVDYVNIRNAKRLKGDKLCLVTDATAPAGAHIDQFIFAGKTIYYRNGLCVDENGTLSGSALTMIEGVRNLVEHVGIALDEALRMATLYPARAIGVDKKLGTLAAGKVANLTAFTRDYEIIKTIVNGNEVATA</sequence>
<organism evidence="10 11">
    <name type="scientific">Kosakonia cowanii JCM 10956 = DSM 18146</name>
    <dbReference type="NCBI Taxonomy" id="1300165"/>
    <lineage>
        <taxon>Bacteria</taxon>
        <taxon>Pseudomonadati</taxon>
        <taxon>Pseudomonadota</taxon>
        <taxon>Gammaproteobacteria</taxon>
        <taxon>Enterobacterales</taxon>
        <taxon>Enterobacteriaceae</taxon>
        <taxon>Kosakonia</taxon>
    </lineage>
</organism>
<dbReference type="Proteomes" id="UP000187148">
    <property type="component" value="Chromosome"/>
</dbReference>
<protein>
    <submittedName>
        <fullName evidence="10">N-acetylglucosamine-6-phosphate deacetylase</fullName>
    </submittedName>
</protein>
<feature type="binding site" evidence="8">
    <location>
        <position position="131"/>
    </location>
    <ligand>
        <name>Zn(2+)</name>
        <dbReference type="ChEBI" id="CHEBI:29105"/>
    </ligand>
</feature>
<evidence type="ECO:0000256" key="7">
    <source>
        <dbReference type="PIRSR" id="PIRSR038994-2"/>
    </source>
</evidence>
<dbReference type="Gene3D" id="3.20.20.140">
    <property type="entry name" value="Metal-dependent hydrolases"/>
    <property type="match status" value="1"/>
</dbReference>
<keyword evidence="3 5" id="KW-0378">Hydrolase</keyword>
<feature type="binding site" evidence="7">
    <location>
        <begin position="219"/>
        <end position="220"/>
    </location>
    <ligand>
        <name>substrate</name>
    </ligand>
</feature>
<feature type="binding site" evidence="7">
    <location>
        <position position="142"/>
    </location>
    <ligand>
        <name>substrate</name>
    </ligand>
</feature>
<dbReference type="PANTHER" id="PTHR11113:SF14">
    <property type="entry name" value="N-ACETYLGLUCOSAMINE-6-PHOSPHATE DEACETYLASE"/>
    <property type="match status" value="1"/>
</dbReference>
<feature type="binding site" evidence="7">
    <location>
        <position position="251"/>
    </location>
    <ligand>
        <name>substrate</name>
    </ligand>
</feature>
<feature type="binding site" evidence="7">
    <location>
        <begin position="306"/>
        <end position="308"/>
    </location>
    <ligand>
        <name>substrate</name>
    </ligand>
</feature>
<evidence type="ECO:0000256" key="8">
    <source>
        <dbReference type="PIRSR" id="PIRSR038994-3"/>
    </source>
</evidence>
<dbReference type="PIRSF" id="PIRSF038994">
    <property type="entry name" value="NagA"/>
    <property type="match status" value="1"/>
</dbReference>
<evidence type="ECO:0000256" key="2">
    <source>
        <dbReference type="ARBA" id="ARBA00022723"/>
    </source>
</evidence>
<dbReference type="Pfam" id="PF01979">
    <property type="entry name" value="Amidohydro_1"/>
    <property type="match status" value="1"/>
</dbReference>
<dbReference type="InterPro" id="IPR032466">
    <property type="entry name" value="Metal_Hydrolase"/>
</dbReference>
<dbReference type="FunFam" id="3.20.20.140:FF:000004">
    <property type="entry name" value="N-acetylglucosamine-6-phosphate deacetylase"/>
    <property type="match status" value="1"/>
</dbReference>
<reference evidence="10 11" key="1">
    <citation type="submission" date="2017-01" db="EMBL/GenBank/DDBJ databases">
        <authorList>
            <person name="Cao J.-M."/>
        </authorList>
    </citation>
    <scope>NUCLEOTIDE SEQUENCE [LARGE SCALE GENOMIC DNA]</scope>
    <source>
        <strain evidence="10 11">888-76</strain>
    </source>
</reference>
<comment type="cofactor">
    <cofactor evidence="8">
        <name>a divalent metal cation</name>
        <dbReference type="ChEBI" id="CHEBI:60240"/>
    </cofactor>
    <text evidence="8">Binds 1 divalent metal cation per subunit.</text>
</comment>
<evidence type="ECO:0000256" key="3">
    <source>
        <dbReference type="ARBA" id="ARBA00022801"/>
    </source>
</evidence>
<dbReference type="GO" id="GO:0008448">
    <property type="term" value="F:N-acetylglucosamine-6-phosphate deacetylase activity"/>
    <property type="evidence" value="ECO:0007669"/>
    <property type="project" value="InterPro"/>
</dbReference>
<keyword evidence="2 8" id="KW-0479">Metal-binding</keyword>
<evidence type="ECO:0000259" key="9">
    <source>
        <dbReference type="Pfam" id="PF01979"/>
    </source>
</evidence>
<dbReference type="InterPro" id="IPR011059">
    <property type="entry name" value="Metal-dep_hydrolase_composite"/>
</dbReference>
<evidence type="ECO:0000256" key="5">
    <source>
        <dbReference type="PIRNR" id="PIRNR038994"/>
    </source>
</evidence>
<dbReference type="KEGG" id="kco:BWI95_12235"/>
<dbReference type="AlphaFoldDB" id="A0A807LHP2"/>
<dbReference type="GO" id="GO:0006046">
    <property type="term" value="P:N-acetylglucosamine catabolic process"/>
    <property type="evidence" value="ECO:0007669"/>
    <property type="project" value="TreeGrafter"/>
</dbReference>
<feature type="binding site" evidence="7">
    <location>
        <position position="227"/>
    </location>
    <ligand>
        <name>substrate</name>
    </ligand>
</feature>
<dbReference type="PANTHER" id="PTHR11113">
    <property type="entry name" value="N-ACETYLGLUCOSAMINE-6-PHOSPHATE DEACETYLASE"/>
    <property type="match status" value="1"/>
</dbReference>
<dbReference type="CDD" id="cd00854">
    <property type="entry name" value="NagA"/>
    <property type="match status" value="1"/>
</dbReference>
<feature type="binding site" evidence="8">
    <location>
        <position position="216"/>
    </location>
    <ligand>
        <name>Zn(2+)</name>
        <dbReference type="ChEBI" id="CHEBI:29105"/>
    </ligand>
</feature>